<comment type="caution">
    <text evidence="7">The sequence shown here is derived from an EMBL/GenBank/DDBJ whole genome shotgun (WGS) entry which is preliminary data.</text>
</comment>
<keyword evidence="3" id="KW-0813">Transport</keyword>
<feature type="domain" description="Solute-binding protein family 5" evidence="6">
    <location>
        <begin position="111"/>
        <end position="502"/>
    </location>
</feature>
<comment type="similarity">
    <text evidence="2">Belongs to the bacterial solute-binding protein 5 family.</text>
</comment>
<feature type="signal peptide" evidence="5">
    <location>
        <begin position="1"/>
        <end position="36"/>
    </location>
</feature>
<reference evidence="7 8" key="1">
    <citation type="journal article" date="2019" name="Int. J. Syst. Evol. Microbiol.">
        <title>The Global Catalogue of Microorganisms (GCM) 10K type strain sequencing project: providing services to taxonomists for standard genome sequencing and annotation.</title>
        <authorList>
            <consortium name="The Broad Institute Genomics Platform"/>
            <consortium name="The Broad Institute Genome Sequencing Center for Infectious Disease"/>
            <person name="Wu L."/>
            <person name="Ma J."/>
        </authorList>
    </citation>
    <scope>NUCLEOTIDE SEQUENCE [LARGE SCALE GENOMIC DNA]</scope>
    <source>
        <strain evidence="7 8">JCM 16014</strain>
    </source>
</reference>
<evidence type="ECO:0000256" key="4">
    <source>
        <dbReference type="ARBA" id="ARBA00022729"/>
    </source>
</evidence>
<protein>
    <recommendedName>
        <fullName evidence="6">Solute-binding protein family 5 domain-containing protein</fullName>
    </recommendedName>
</protein>
<keyword evidence="8" id="KW-1185">Reference proteome</keyword>
<dbReference type="Gene3D" id="3.40.190.10">
    <property type="entry name" value="Periplasmic binding protein-like II"/>
    <property type="match status" value="1"/>
</dbReference>
<dbReference type="EMBL" id="BAAAQN010000003">
    <property type="protein sequence ID" value="GAA2015460.1"/>
    <property type="molecule type" value="Genomic_DNA"/>
</dbReference>
<proteinExistence type="inferred from homology"/>
<evidence type="ECO:0000259" key="6">
    <source>
        <dbReference type="Pfam" id="PF00496"/>
    </source>
</evidence>
<dbReference type="Proteomes" id="UP001500751">
    <property type="component" value="Unassembled WGS sequence"/>
</dbReference>
<dbReference type="Pfam" id="PF00496">
    <property type="entry name" value="SBP_bac_5"/>
    <property type="match status" value="1"/>
</dbReference>
<dbReference type="CDD" id="cd08513">
    <property type="entry name" value="PBP2_thermophilic_Hb8_like"/>
    <property type="match status" value="1"/>
</dbReference>
<sequence>MVRDSEGRRRGISRRRSTVRGYAAAGAALLAATALAGCSGGSSAGNAIGAAGKTTVTYAQGVGVTPNWIFPIIPGQNYSVANTGAFQGLMFRPLYAIGKDGQYVLNDSLSLADEPAYSNNNTTVVVNLKKYTWSDGKPVTTRDVDFFLRLLVAQKTDFAKYTPGQFPDNVKSWSADSPTQLTFQLTGPVNPQWFTYNELSQITPMPQHAWDKTSADGAVGDHDQTADGAKQVYTYLVSQAKDVSSYATNPLWQVVDGPWKLKTFDTAGQIDFVPNPNYAGPSNHQLTGFSEKPFTSATALQNSLLSGGGVDVGYLPTAALPAKTRIEGAGYRLDPISNFSINYIQFNFNNPQTGPLYQQLYIRQALQSAVNQPLYIAKAMGGYGYPNYGPVPVEPKNPFYSASEKDNSYPFDTAHAVDLLKSHGWTVSPSGGSTCTNPGTGADQCGAGIAQGAKLAFNLQYVSGDSPADLMMQQFKTDAAAAGITVNLSTAPFNTVFGAAAKCTAAEASCGWQALYYEGWGYGGAVPTGEGLFTSSAGSNFGSYHDPKADELIQQTLTGGSSQALVDYQDYLAQQLPVIWLPGGQNLTLVAKHLQGVDLQSPSLPLTPEQWSFTR</sequence>
<dbReference type="PANTHER" id="PTHR30290">
    <property type="entry name" value="PERIPLASMIC BINDING COMPONENT OF ABC TRANSPORTER"/>
    <property type="match status" value="1"/>
</dbReference>
<dbReference type="Gene3D" id="3.10.105.10">
    <property type="entry name" value="Dipeptide-binding Protein, Domain 3"/>
    <property type="match status" value="1"/>
</dbReference>
<dbReference type="InterPro" id="IPR039424">
    <property type="entry name" value="SBP_5"/>
</dbReference>
<evidence type="ECO:0000313" key="8">
    <source>
        <dbReference type="Proteomes" id="UP001500751"/>
    </source>
</evidence>
<name>A0ABN2TNC5_9ACTN</name>
<organism evidence="7 8">
    <name type="scientific">Catenulispora yoronensis</name>
    <dbReference type="NCBI Taxonomy" id="450799"/>
    <lineage>
        <taxon>Bacteria</taxon>
        <taxon>Bacillati</taxon>
        <taxon>Actinomycetota</taxon>
        <taxon>Actinomycetes</taxon>
        <taxon>Catenulisporales</taxon>
        <taxon>Catenulisporaceae</taxon>
        <taxon>Catenulispora</taxon>
    </lineage>
</organism>
<evidence type="ECO:0000256" key="1">
    <source>
        <dbReference type="ARBA" id="ARBA00004196"/>
    </source>
</evidence>
<dbReference type="SUPFAM" id="SSF53850">
    <property type="entry name" value="Periplasmic binding protein-like II"/>
    <property type="match status" value="1"/>
</dbReference>
<accession>A0ABN2TNC5</accession>
<feature type="chain" id="PRO_5046216107" description="Solute-binding protein family 5 domain-containing protein" evidence="5">
    <location>
        <begin position="37"/>
        <end position="615"/>
    </location>
</feature>
<evidence type="ECO:0000256" key="5">
    <source>
        <dbReference type="SAM" id="SignalP"/>
    </source>
</evidence>
<dbReference type="PANTHER" id="PTHR30290:SF10">
    <property type="entry name" value="PERIPLASMIC OLIGOPEPTIDE-BINDING PROTEIN-RELATED"/>
    <property type="match status" value="1"/>
</dbReference>
<dbReference type="InterPro" id="IPR030678">
    <property type="entry name" value="Peptide/Ni-bd"/>
</dbReference>
<evidence type="ECO:0000256" key="3">
    <source>
        <dbReference type="ARBA" id="ARBA00022448"/>
    </source>
</evidence>
<dbReference type="PIRSF" id="PIRSF002741">
    <property type="entry name" value="MppA"/>
    <property type="match status" value="1"/>
</dbReference>
<evidence type="ECO:0000256" key="2">
    <source>
        <dbReference type="ARBA" id="ARBA00005695"/>
    </source>
</evidence>
<dbReference type="InterPro" id="IPR000914">
    <property type="entry name" value="SBP_5_dom"/>
</dbReference>
<gene>
    <name evidence="7" type="ORF">GCM10009839_08440</name>
</gene>
<evidence type="ECO:0000313" key="7">
    <source>
        <dbReference type="EMBL" id="GAA2015460.1"/>
    </source>
</evidence>
<keyword evidence="4 5" id="KW-0732">Signal</keyword>
<comment type="subcellular location">
    <subcellularLocation>
        <location evidence="1">Cell envelope</location>
    </subcellularLocation>
</comment>